<evidence type="ECO:0000313" key="2">
    <source>
        <dbReference type="Proteomes" id="UP001187192"/>
    </source>
</evidence>
<accession>A0AA88A611</accession>
<comment type="caution">
    <text evidence="1">The sequence shown here is derived from an EMBL/GenBank/DDBJ whole genome shotgun (WGS) entry which is preliminary data.</text>
</comment>
<sequence>MRSDGFEHLKESCPSMQSELLKVIAGCDDDCSSGGGKTRSVWAQLSDGGDTNVARRAKREMKNISRKHRGKEKGFLIVATYDKRIACNNLLHRSTRFSRTGHFETDEKWNPASSNMPRAFFPPPNTPQGQGKDPKNLLVYLISHERLHMIGSVLSKMAQNFSKGAESKVSPNALLQNSAFKEFSVCSLRLIFEKINQHTAEAW</sequence>
<organism evidence="1 2">
    <name type="scientific">Ficus carica</name>
    <name type="common">Common fig</name>
    <dbReference type="NCBI Taxonomy" id="3494"/>
    <lineage>
        <taxon>Eukaryota</taxon>
        <taxon>Viridiplantae</taxon>
        <taxon>Streptophyta</taxon>
        <taxon>Embryophyta</taxon>
        <taxon>Tracheophyta</taxon>
        <taxon>Spermatophyta</taxon>
        <taxon>Magnoliopsida</taxon>
        <taxon>eudicotyledons</taxon>
        <taxon>Gunneridae</taxon>
        <taxon>Pentapetalae</taxon>
        <taxon>rosids</taxon>
        <taxon>fabids</taxon>
        <taxon>Rosales</taxon>
        <taxon>Moraceae</taxon>
        <taxon>Ficeae</taxon>
        <taxon>Ficus</taxon>
    </lineage>
</organism>
<dbReference type="EMBL" id="BTGU01000024">
    <property type="protein sequence ID" value="GMN47102.1"/>
    <property type="molecule type" value="Genomic_DNA"/>
</dbReference>
<dbReference type="AlphaFoldDB" id="A0AA88A611"/>
<dbReference type="Proteomes" id="UP001187192">
    <property type="component" value="Unassembled WGS sequence"/>
</dbReference>
<reference evidence="1" key="1">
    <citation type="submission" date="2023-07" db="EMBL/GenBank/DDBJ databases">
        <title>draft genome sequence of fig (Ficus carica).</title>
        <authorList>
            <person name="Takahashi T."/>
            <person name="Nishimura K."/>
        </authorList>
    </citation>
    <scope>NUCLEOTIDE SEQUENCE</scope>
</reference>
<protein>
    <submittedName>
        <fullName evidence="1">Uncharacterized protein</fullName>
    </submittedName>
</protein>
<gene>
    <name evidence="1" type="ORF">TIFTF001_016287</name>
</gene>
<proteinExistence type="predicted"/>
<evidence type="ECO:0000313" key="1">
    <source>
        <dbReference type="EMBL" id="GMN47102.1"/>
    </source>
</evidence>
<name>A0AA88A611_FICCA</name>
<keyword evidence="2" id="KW-1185">Reference proteome</keyword>